<dbReference type="EC" id="1.5.1.45" evidence="2"/>
<dbReference type="InterPro" id="IPR050712">
    <property type="entry name" value="NAD(P)H-dep_reductase"/>
</dbReference>
<organism evidence="2 3">
    <name type="scientific">Stratiformator vulcanicus</name>
    <dbReference type="NCBI Taxonomy" id="2527980"/>
    <lineage>
        <taxon>Bacteria</taxon>
        <taxon>Pseudomonadati</taxon>
        <taxon>Planctomycetota</taxon>
        <taxon>Planctomycetia</taxon>
        <taxon>Planctomycetales</taxon>
        <taxon>Planctomycetaceae</taxon>
        <taxon>Stratiformator</taxon>
    </lineage>
</organism>
<feature type="domain" description="NADPH-dependent FMN reductase-like" evidence="1">
    <location>
        <begin position="2"/>
        <end position="137"/>
    </location>
</feature>
<dbReference type="RefSeq" id="WP_145363230.1">
    <property type="nucleotide sequence ID" value="NZ_CP036268.1"/>
</dbReference>
<dbReference type="InterPro" id="IPR029039">
    <property type="entry name" value="Flavoprotein-like_sf"/>
</dbReference>
<name>A0A517QZR0_9PLAN</name>
<dbReference type="GO" id="GO:0005829">
    <property type="term" value="C:cytosol"/>
    <property type="evidence" value="ECO:0007669"/>
    <property type="project" value="TreeGrafter"/>
</dbReference>
<dbReference type="PANTHER" id="PTHR30543">
    <property type="entry name" value="CHROMATE REDUCTASE"/>
    <property type="match status" value="1"/>
</dbReference>
<dbReference type="Pfam" id="PF03358">
    <property type="entry name" value="FMN_red"/>
    <property type="match status" value="1"/>
</dbReference>
<dbReference type="KEGG" id="svp:Pan189_14500"/>
<dbReference type="GO" id="GO:0010181">
    <property type="term" value="F:FMN binding"/>
    <property type="evidence" value="ECO:0007669"/>
    <property type="project" value="TreeGrafter"/>
</dbReference>
<dbReference type="InterPro" id="IPR005025">
    <property type="entry name" value="FMN_Rdtase-like_dom"/>
</dbReference>
<evidence type="ECO:0000313" key="3">
    <source>
        <dbReference type="Proteomes" id="UP000317318"/>
    </source>
</evidence>
<dbReference type="SUPFAM" id="SSF52218">
    <property type="entry name" value="Flavoproteins"/>
    <property type="match status" value="1"/>
</dbReference>
<keyword evidence="2" id="KW-0560">Oxidoreductase</keyword>
<evidence type="ECO:0000313" key="2">
    <source>
        <dbReference type="EMBL" id="QDT37083.1"/>
    </source>
</evidence>
<reference evidence="2 3" key="1">
    <citation type="submission" date="2019-02" db="EMBL/GenBank/DDBJ databases">
        <title>Deep-cultivation of Planctomycetes and their phenomic and genomic characterization uncovers novel biology.</title>
        <authorList>
            <person name="Wiegand S."/>
            <person name="Jogler M."/>
            <person name="Boedeker C."/>
            <person name="Pinto D."/>
            <person name="Vollmers J."/>
            <person name="Rivas-Marin E."/>
            <person name="Kohn T."/>
            <person name="Peeters S.H."/>
            <person name="Heuer A."/>
            <person name="Rast P."/>
            <person name="Oberbeckmann S."/>
            <person name="Bunk B."/>
            <person name="Jeske O."/>
            <person name="Meyerdierks A."/>
            <person name="Storesund J.E."/>
            <person name="Kallscheuer N."/>
            <person name="Luecker S."/>
            <person name="Lage O.M."/>
            <person name="Pohl T."/>
            <person name="Merkel B.J."/>
            <person name="Hornburger P."/>
            <person name="Mueller R.-W."/>
            <person name="Bruemmer F."/>
            <person name="Labrenz M."/>
            <person name="Spormann A.M."/>
            <person name="Op den Camp H."/>
            <person name="Overmann J."/>
            <person name="Amann R."/>
            <person name="Jetten M.S.M."/>
            <person name="Mascher T."/>
            <person name="Medema M.H."/>
            <person name="Devos D.P."/>
            <person name="Kaster A.-K."/>
            <person name="Ovreas L."/>
            <person name="Rohde M."/>
            <person name="Galperin M.Y."/>
            <person name="Jogler C."/>
        </authorList>
    </citation>
    <scope>NUCLEOTIDE SEQUENCE [LARGE SCALE GENOMIC DNA]</scope>
    <source>
        <strain evidence="2 3">Pan189</strain>
    </source>
</reference>
<dbReference type="EMBL" id="CP036268">
    <property type="protein sequence ID" value="QDT37083.1"/>
    <property type="molecule type" value="Genomic_DNA"/>
</dbReference>
<dbReference type="AlphaFoldDB" id="A0A517QZR0"/>
<dbReference type="OrthoDB" id="9814010at2"/>
<protein>
    <submittedName>
        <fullName evidence="2">NAD(P)H-dependent FAD/FMN reductase</fullName>
        <ecNumber evidence="2">1.5.1.45</ecNumber>
    </submittedName>
</protein>
<accession>A0A517QZR0</accession>
<evidence type="ECO:0000259" key="1">
    <source>
        <dbReference type="Pfam" id="PF03358"/>
    </source>
</evidence>
<dbReference type="PANTHER" id="PTHR30543:SF28">
    <property type="entry name" value="NADPH-DEPENDENT FMN REDUCTASE-LIKE DOMAIN-CONTAINING PROTEIN"/>
    <property type="match status" value="1"/>
</dbReference>
<sequence>MILVFSCSLNPGSRSVVLARALRDELAARDSNVELIDLRETPLPLCDGANSYGDATVVELNERVSAADAIVVAAPVYNFDVNAAAKNLVELTGRSWTGKVVGMLLAAGGEGSYMSAMGLANSLMLDFRCIVVPRFVYTTEDKIDGDVITEPVVRERIVQLADDVSRLSTALKRAE</sequence>
<dbReference type="Gene3D" id="3.40.50.360">
    <property type="match status" value="1"/>
</dbReference>
<keyword evidence="3" id="KW-1185">Reference proteome</keyword>
<dbReference type="GO" id="GO:0016491">
    <property type="term" value="F:oxidoreductase activity"/>
    <property type="evidence" value="ECO:0007669"/>
    <property type="project" value="UniProtKB-KW"/>
</dbReference>
<proteinExistence type="predicted"/>
<dbReference type="Proteomes" id="UP000317318">
    <property type="component" value="Chromosome"/>
</dbReference>
<gene>
    <name evidence="2" type="ORF">Pan189_14500</name>
</gene>